<dbReference type="OrthoDB" id="2587356at2759"/>
<dbReference type="InterPro" id="IPR010573">
    <property type="entry name" value="MFS_Str1/Tri12-like"/>
</dbReference>
<evidence type="ECO:0000256" key="3">
    <source>
        <dbReference type="ARBA" id="ARBA00022692"/>
    </source>
</evidence>
<evidence type="ECO:0000256" key="2">
    <source>
        <dbReference type="ARBA" id="ARBA00022448"/>
    </source>
</evidence>
<keyword evidence="8" id="KW-1185">Reference proteome</keyword>
<organism evidence="7 8">
    <name type="scientific">Cyphellophora attinorum</name>
    <dbReference type="NCBI Taxonomy" id="1664694"/>
    <lineage>
        <taxon>Eukaryota</taxon>
        <taxon>Fungi</taxon>
        <taxon>Dikarya</taxon>
        <taxon>Ascomycota</taxon>
        <taxon>Pezizomycotina</taxon>
        <taxon>Eurotiomycetes</taxon>
        <taxon>Chaetothyriomycetidae</taxon>
        <taxon>Chaetothyriales</taxon>
        <taxon>Cyphellophoraceae</taxon>
        <taxon>Cyphellophora</taxon>
    </lineage>
</organism>
<comment type="caution">
    <text evidence="7">The sequence shown here is derived from an EMBL/GenBank/DDBJ whole genome shotgun (WGS) entry which is preliminary data.</text>
</comment>
<feature type="transmembrane region" description="Helical" evidence="6">
    <location>
        <begin position="99"/>
        <end position="120"/>
    </location>
</feature>
<feature type="transmembrane region" description="Helical" evidence="6">
    <location>
        <begin position="507"/>
        <end position="526"/>
    </location>
</feature>
<evidence type="ECO:0008006" key="9">
    <source>
        <dbReference type="Google" id="ProtNLM"/>
    </source>
</evidence>
<keyword evidence="3 6" id="KW-0812">Transmembrane</keyword>
<feature type="transmembrane region" description="Helical" evidence="6">
    <location>
        <begin position="250"/>
        <end position="267"/>
    </location>
</feature>
<dbReference type="GO" id="GO:0005886">
    <property type="term" value="C:plasma membrane"/>
    <property type="evidence" value="ECO:0007669"/>
    <property type="project" value="TreeGrafter"/>
</dbReference>
<dbReference type="PROSITE" id="PS00216">
    <property type="entry name" value="SUGAR_TRANSPORT_1"/>
    <property type="match status" value="1"/>
</dbReference>
<dbReference type="GeneID" id="28735728"/>
<dbReference type="Pfam" id="PF06609">
    <property type="entry name" value="TRI12"/>
    <property type="match status" value="1"/>
</dbReference>
<evidence type="ECO:0000256" key="6">
    <source>
        <dbReference type="SAM" id="Phobius"/>
    </source>
</evidence>
<protein>
    <recommendedName>
        <fullName evidence="9">HC-toxin efflux carrier TOXA</fullName>
    </recommendedName>
</protein>
<dbReference type="InterPro" id="IPR011701">
    <property type="entry name" value="MFS"/>
</dbReference>
<dbReference type="SUPFAM" id="SSF103473">
    <property type="entry name" value="MFS general substrate transporter"/>
    <property type="match status" value="1"/>
</dbReference>
<feature type="transmembrane region" description="Helical" evidence="6">
    <location>
        <begin position="219"/>
        <end position="238"/>
    </location>
</feature>
<proteinExistence type="predicted"/>
<keyword evidence="4 6" id="KW-1133">Transmembrane helix</keyword>
<comment type="subcellular location">
    <subcellularLocation>
        <location evidence="1">Membrane</location>
        <topology evidence="1">Multi-pass membrane protein</topology>
    </subcellularLocation>
</comment>
<feature type="transmembrane region" description="Helical" evidence="6">
    <location>
        <begin position="418"/>
        <end position="438"/>
    </location>
</feature>
<feature type="transmembrane region" description="Helical" evidence="6">
    <location>
        <begin position="74"/>
        <end position="93"/>
    </location>
</feature>
<dbReference type="Proteomes" id="UP000038010">
    <property type="component" value="Unassembled WGS sequence"/>
</dbReference>
<dbReference type="PANTHER" id="PTHR23501">
    <property type="entry name" value="MAJOR FACILITATOR SUPERFAMILY"/>
    <property type="match status" value="1"/>
</dbReference>
<accession>A0A0N1H399</accession>
<evidence type="ECO:0000313" key="7">
    <source>
        <dbReference type="EMBL" id="KPI35263.1"/>
    </source>
</evidence>
<evidence type="ECO:0000256" key="4">
    <source>
        <dbReference type="ARBA" id="ARBA00022989"/>
    </source>
</evidence>
<dbReference type="PANTHER" id="PTHR23501:SF195">
    <property type="entry name" value="PEP5"/>
    <property type="match status" value="1"/>
</dbReference>
<dbReference type="InterPro" id="IPR036259">
    <property type="entry name" value="MFS_trans_sf"/>
</dbReference>
<keyword evidence="2" id="KW-0813">Transport</keyword>
<feature type="transmembrane region" description="Helical" evidence="6">
    <location>
        <begin position="382"/>
        <end position="406"/>
    </location>
</feature>
<feature type="transmembrane region" description="Helical" evidence="6">
    <location>
        <begin position="351"/>
        <end position="370"/>
    </location>
</feature>
<feature type="transmembrane region" description="Helical" evidence="6">
    <location>
        <begin position="320"/>
        <end position="344"/>
    </location>
</feature>
<evidence type="ECO:0000313" key="8">
    <source>
        <dbReference type="Proteomes" id="UP000038010"/>
    </source>
</evidence>
<dbReference type="VEuPathDB" id="FungiDB:AB675_3769"/>
<name>A0A0N1H399_9EURO</name>
<dbReference type="EMBL" id="LFJN01000042">
    <property type="protein sequence ID" value="KPI35263.1"/>
    <property type="molecule type" value="Genomic_DNA"/>
</dbReference>
<dbReference type="AlphaFoldDB" id="A0A0N1H399"/>
<reference evidence="7 8" key="1">
    <citation type="submission" date="2015-06" db="EMBL/GenBank/DDBJ databases">
        <title>Draft genome of the ant-associated black yeast Phialophora attae CBS 131958.</title>
        <authorList>
            <person name="Moreno L.F."/>
            <person name="Stielow B.J."/>
            <person name="de Hoog S."/>
            <person name="Vicente V.A."/>
            <person name="Weiss V.A."/>
            <person name="de Vries M."/>
            <person name="Cruz L.M."/>
            <person name="Souza E.M."/>
        </authorList>
    </citation>
    <scope>NUCLEOTIDE SEQUENCE [LARGE SCALE GENOMIC DNA]</scope>
    <source>
        <strain evidence="7 8">CBS 131958</strain>
    </source>
</reference>
<dbReference type="RefSeq" id="XP_017995226.1">
    <property type="nucleotide sequence ID" value="XM_018143848.1"/>
</dbReference>
<dbReference type="InterPro" id="IPR005829">
    <property type="entry name" value="Sugar_transporter_CS"/>
</dbReference>
<dbReference type="GO" id="GO:0022857">
    <property type="term" value="F:transmembrane transporter activity"/>
    <property type="evidence" value="ECO:0007669"/>
    <property type="project" value="InterPro"/>
</dbReference>
<evidence type="ECO:0000256" key="5">
    <source>
        <dbReference type="ARBA" id="ARBA00023136"/>
    </source>
</evidence>
<keyword evidence="5 6" id="KW-0472">Membrane</keyword>
<sequence length="556" mass="58435">MEKIDAQDSIQADDVEVQHVESYESFYSHSTFARLKTYLVIAAAGLTFAAQGFAIGGAGLLARDITAVTGDPSNANWFTIIIGLGAVALIAPVSQAADYWGRKVFMVFFSLMGVVGCIIVSRAQSPAATLAGFAVLSLGFGTQALGGTICSEVLPREIRSYGSAAYQSSASLGVLVGVVSAGALVRHNNPAGFRTYFYITAGIAPEVPRILTETPKARLGRILLVVSGLLLVCLGLSWSLNPYKWSNAHVSAPFAVGLALLIALVIYSWRIKPDGLINHGLFQHRNFALVLVVIFAEGMAFFCANNFQPLTTLVFFTTDPLYIALHNAVAMGTSIVFACLAGLYSKKTKTVRSLLTVSFIFFTIYGIVMATVTPRTPGAAFWAYQIFQGAGLGICLMASVVAAQFATPLDLISTATGLLLTVRNFGGTVGIAVFSALLNSGMSSLGTNIAAKTLAMGLPPTSLAALIGNLVAGNYTALAQVPGVTPEIIGAASEILLESYKFGLRNGWAFTAAASAIAVVCCLFLVDPKAEFNAHIDAPVFDRAAAASDEQTHGKP</sequence>
<gene>
    <name evidence="7" type="ORF">AB675_3769</name>
</gene>
<feature type="transmembrane region" description="Helical" evidence="6">
    <location>
        <begin position="38"/>
        <end position="62"/>
    </location>
</feature>
<dbReference type="Pfam" id="PF07690">
    <property type="entry name" value="MFS_1"/>
    <property type="match status" value="1"/>
</dbReference>
<evidence type="ECO:0000256" key="1">
    <source>
        <dbReference type="ARBA" id="ARBA00004141"/>
    </source>
</evidence>
<dbReference type="Gene3D" id="1.20.1250.20">
    <property type="entry name" value="MFS general substrate transporter like domains"/>
    <property type="match status" value="1"/>
</dbReference>
<feature type="transmembrane region" description="Helical" evidence="6">
    <location>
        <begin position="287"/>
        <end position="308"/>
    </location>
</feature>
<feature type="transmembrane region" description="Helical" evidence="6">
    <location>
        <begin position="127"/>
        <end position="145"/>
    </location>
</feature>